<dbReference type="OrthoDB" id="7584091at2"/>
<keyword evidence="3" id="KW-1185">Reference proteome</keyword>
<proteinExistence type="predicted"/>
<organism evidence="2 3">
    <name type="scientific">Sphingomonas turrisvirgatae</name>
    <dbReference type="NCBI Taxonomy" id="1888892"/>
    <lineage>
        <taxon>Bacteria</taxon>
        <taxon>Pseudomonadati</taxon>
        <taxon>Pseudomonadota</taxon>
        <taxon>Alphaproteobacteria</taxon>
        <taxon>Sphingomonadales</taxon>
        <taxon>Sphingomonadaceae</taxon>
        <taxon>Sphingomonas</taxon>
    </lineage>
</organism>
<evidence type="ECO:0000313" key="2">
    <source>
        <dbReference type="EMBL" id="ODP39659.1"/>
    </source>
</evidence>
<name>A0A1E3M0Z6_9SPHN</name>
<feature type="compositionally biased region" description="Basic and acidic residues" evidence="1">
    <location>
        <begin position="23"/>
        <end position="37"/>
    </location>
</feature>
<dbReference type="RefSeq" id="WP_069318616.1">
    <property type="nucleotide sequence ID" value="NZ_MDDS01000003.1"/>
</dbReference>
<reference evidence="2 3" key="1">
    <citation type="submission" date="2016-08" db="EMBL/GenBank/DDBJ databases">
        <title>Draft genome of the agarase producing Sphingomonas sp. MCT13.</title>
        <authorList>
            <person name="D'Andrea M.M."/>
            <person name="Rossolini G.M."/>
            <person name="Thaller M.C."/>
        </authorList>
    </citation>
    <scope>NUCLEOTIDE SEQUENCE [LARGE SCALE GENOMIC DNA]</scope>
    <source>
        <strain evidence="2 3">MCT13</strain>
    </source>
</reference>
<accession>A0A1E3M0Z6</accession>
<dbReference type="STRING" id="1888892.BFL28_08460"/>
<gene>
    <name evidence="2" type="ORF">BFL28_08460</name>
</gene>
<dbReference type="AlphaFoldDB" id="A0A1E3M0Z6"/>
<comment type="caution">
    <text evidence="2">The sequence shown here is derived from an EMBL/GenBank/DDBJ whole genome shotgun (WGS) entry which is preliminary data.</text>
</comment>
<protein>
    <submittedName>
        <fullName evidence="2">DNA primase</fullName>
    </submittedName>
</protein>
<sequence>MGGYQVTGRGPGDDGYDEDGYDESQRAEILEATRDGPSDGTILTDLNPDLGEDPDAMDEDDELAMTADEVADETIAETDEADDDEDDLQADFDDDAVEEDALDDGDEVALNP</sequence>
<feature type="region of interest" description="Disordered" evidence="1">
    <location>
        <begin position="1"/>
        <end position="57"/>
    </location>
</feature>
<dbReference type="EMBL" id="MDDS01000003">
    <property type="protein sequence ID" value="ODP39659.1"/>
    <property type="molecule type" value="Genomic_DNA"/>
</dbReference>
<evidence type="ECO:0000256" key="1">
    <source>
        <dbReference type="SAM" id="MobiDB-lite"/>
    </source>
</evidence>
<evidence type="ECO:0000313" key="3">
    <source>
        <dbReference type="Proteomes" id="UP000094487"/>
    </source>
</evidence>
<dbReference type="Proteomes" id="UP000094487">
    <property type="component" value="Unassembled WGS sequence"/>
</dbReference>